<dbReference type="InterPro" id="IPR036942">
    <property type="entry name" value="Beta-barrel_TonB_sf"/>
</dbReference>
<evidence type="ECO:0000259" key="17">
    <source>
        <dbReference type="Pfam" id="PF00593"/>
    </source>
</evidence>
<dbReference type="NCBIfam" id="TIGR01783">
    <property type="entry name" value="TonB-siderophor"/>
    <property type="match status" value="1"/>
</dbReference>
<gene>
    <name evidence="19" type="ordered locus">Fraau_2379</name>
</gene>
<dbReference type="PANTHER" id="PTHR32552">
    <property type="entry name" value="FERRICHROME IRON RECEPTOR-RELATED"/>
    <property type="match status" value="1"/>
</dbReference>
<dbReference type="GO" id="GO:0009279">
    <property type="term" value="C:cell outer membrane"/>
    <property type="evidence" value="ECO:0007669"/>
    <property type="project" value="UniProtKB-SubCell"/>
</dbReference>
<dbReference type="AlphaFoldDB" id="H8L602"/>
<organism evidence="19 20">
    <name type="scientific">Frateuria aurantia (strain ATCC 33424 / DSM 6220 / KCTC 2777 / LMG 1558 / NBRC 3245 / NCIMB 13370)</name>
    <name type="common">Acetobacter aurantius</name>
    <dbReference type="NCBI Taxonomy" id="767434"/>
    <lineage>
        <taxon>Bacteria</taxon>
        <taxon>Pseudomonadati</taxon>
        <taxon>Pseudomonadota</taxon>
        <taxon>Gammaproteobacteria</taxon>
        <taxon>Lysobacterales</taxon>
        <taxon>Rhodanobacteraceae</taxon>
        <taxon>Frateuria</taxon>
    </lineage>
</organism>
<feature type="domain" description="TonB-dependent receptor plug" evidence="18">
    <location>
        <begin position="83"/>
        <end position="183"/>
    </location>
</feature>
<dbReference type="GO" id="GO:0038023">
    <property type="term" value="F:signaling receptor activity"/>
    <property type="evidence" value="ECO:0007669"/>
    <property type="project" value="InterPro"/>
</dbReference>
<keyword evidence="5" id="KW-0410">Iron transport</keyword>
<dbReference type="InterPro" id="IPR010105">
    <property type="entry name" value="TonB_sidphr_rcpt"/>
</dbReference>
<dbReference type="OrthoDB" id="8663017at2"/>
<dbReference type="Pfam" id="PF07715">
    <property type="entry name" value="Plug"/>
    <property type="match status" value="1"/>
</dbReference>
<evidence type="ECO:0000256" key="15">
    <source>
        <dbReference type="RuleBase" id="RU003357"/>
    </source>
</evidence>
<evidence type="ECO:0000256" key="4">
    <source>
        <dbReference type="ARBA" id="ARBA00022452"/>
    </source>
</evidence>
<dbReference type="GO" id="GO:0015891">
    <property type="term" value="P:siderophore transport"/>
    <property type="evidence" value="ECO:0007669"/>
    <property type="project" value="InterPro"/>
</dbReference>
<accession>H8L602</accession>
<name>H8L602_FRAAD</name>
<evidence type="ECO:0000256" key="11">
    <source>
        <dbReference type="ARBA" id="ARBA00023136"/>
    </source>
</evidence>
<keyword evidence="6 14" id="KW-0812">Transmembrane</keyword>
<dbReference type="PANTHER" id="PTHR32552:SF74">
    <property type="entry name" value="HYDROXAMATE SIDEROPHORE RECEPTOR FHUE"/>
    <property type="match status" value="1"/>
</dbReference>
<dbReference type="KEGG" id="fau:Fraau_2379"/>
<dbReference type="InterPro" id="IPR000531">
    <property type="entry name" value="Beta-barrel_TonB"/>
</dbReference>
<keyword evidence="4 14" id="KW-1134">Transmembrane beta strand</keyword>
<dbReference type="STRING" id="767434.Fraau_2379"/>
<dbReference type="InterPro" id="IPR037066">
    <property type="entry name" value="Plug_dom_sf"/>
</dbReference>
<evidence type="ECO:0000256" key="5">
    <source>
        <dbReference type="ARBA" id="ARBA00022496"/>
    </source>
</evidence>
<keyword evidence="10 15" id="KW-0798">TonB box</keyword>
<sequence length="734" mass="81043">MRHRFCARQCASWLLLSMASTVPVLAQTATADQDTVAGQGGHKSVIRSKPASKTLEQVKVEGQTSSTYSSDDTNAATRLPLSLLDTPQSVSIMSRQRMTDQQLNSVRAVLDNTTGVQSNAYDSERVVYWSRGFQIENMAYDGVPVASGLNVSSVDGSLDTSVYDRVEVVRGATGLLSGSGSPSAMVNFVRKQADSKTAQADISVSYGSWATKRLTADGSTPLNKSGTVRGRLVVTHEDGNTYQTRARNNKNVLYGVVDWDISPKTLLSVGYEYQRSMPRGITWGSFPVLYADGGQIPLPRNFNPAARWTYWNNMTQSAFIDLKHEFANGWQIHGEVDHRKTNADSVLFYSYGFPDRTTGEGITPYAYKSYQSGRQNMFDLYASGPVWAFGREHELVGGIYTSDFNTDSYQFPTDTDLGTIDFNHWNGNYPYPDFSSQKQMVTLTHIKQEGAYIAARIQLADPLKLVTGARYTRWSNDTNDATYGVYNETKGKVVPYAGLIYNILPDLTAFASYTKIFDPQTNRGANGAYLEPMVGTSSEVGIKSRNFNGALNTSLTFFNTRESNVAQAIPGEYLADGITQVYEPLNGTRSRGFEFETSGSITDNWNATLGISHYNIKAPGYGNVHPSLPRATIRSFTTYTLPGAWSGLSVGGGVNWQNATNIPVADVDNLTRTIHQRSVMLLGLMARYAFNNRMSLQINGDNLLHKKYFIADDSSDFAFGQPASFMVTFNYKFF</sequence>
<dbReference type="SUPFAM" id="SSF56935">
    <property type="entry name" value="Porins"/>
    <property type="match status" value="1"/>
</dbReference>
<dbReference type="RefSeq" id="WP_014403748.1">
    <property type="nucleotide sequence ID" value="NC_017033.1"/>
</dbReference>
<keyword evidence="13 14" id="KW-0998">Cell outer membrane</keyword>
<keyword evidence="11 14" id="KW-0472">Membrane</keyword>
<dbReference type="EMBL" id="CP003350">
    <property type="protein sequence ID" value="AFC86745.1"/>
    <property type="molecule type" value="Genomic_DNA"/>
</dbReference>
<evidence type="ECO:0000256" key="10">
    <source>
        <dbReference type="ARBA" id="ARBA00023077"/>
    </source>
</evidence>
<keyword evidence="3 14" id="KW-0813">Transport</keyword>
<dbReference type="Proteomes" id="UP000005234">
    <property type="component" value="Chromosome"/>
</dbReference>
<evidence type="ECO:0000256" key="16">
    <source>
        <dbReference type="SAM" id="SignalP"/>
    </source>
</evidence>
<reference evidence="19" key="1">
    <citation type="submission" date="2012-02" db="EMBL/GenBank/DDBJ databases">
        <title>The complete genome of Frateuria aurantia DSM 6220.</title>
        <authorList>
            <consortium name="US DOE Joint Genome Institute (JGI-PGF)"/>
            <person name="Lucas S."/>
            <person name="Copeland A."/>
            <person name="Lapidus A."/>
            <person name="Glavina del Rio T."/>
            <person name="Dalin E."/>
            <person name="Tice H."/>
            <person name="Bruce D."/>
            <person name="Goodwin L."/>
            <person name="Pitluck S."/>
            <person name="Peters L."/>
            <person name="Ovchinnikova G."/>
            <person name="Teshima H."/>
            <person name="Kyrpides N."/>
            <person name="Mavromatis K."/>
            <person name="Ivanova N."/>
            <person name="Brettin T."/>
            <person name="Detter J.C."/>
            <person name="Han C."/>
            <person name="Larimer F."/>
            <person name="Land M."/>
            <person name="Hauser L."/>
            <person name="Markowitz V."/>
            <person name="Cheng J.-F."/>
            <person name="Hugenholtz P."/>
            <person name="Woyke T."/>
            <person name="Wu D."/>
            <person name="Brambilla E."/>
            <person name="Klenk H.-P."/>
            <person name="Eisen J.A."/>
        </authorList>
    </citation>
    <scope>NUCLEOTIDE SEQUENCE</scope>
    <source>
        <strain evidence="19">DSM 6220</strain>
    </source>
</reference>
<keyword evidence="8" id="KW-0408">Iron</keyword>
<comment type="subcellular location">
    <subcellularLocation>
        <location evidence="1 14">Cell outer membrane</location>
        <topology evidence="1 14">Multi-pass membrane protein</topology>
    </subcellularLocation>
</comment>
<evidence type="ECO:0000256" key="13">
    <source>
        <dbReference type="ARBA" id="ARBA00023237"/>
    </source>
</evidence>
<evidence type="ECO:0000313" key="19">
    <source>
        <dbReference type="EMBL" id="AFC86745.1"/>
    </source>
</evidence>
<dbReference type="InterPro" id="IPR039426">
    <property type="entry name" value="TonB-dep_rcpt-like"/>
</dbReference>
<evidence type="ECO:0000256" key="8">
    <source>
        <dbReference type="ARBA" id="ARBA00023004"/>
    </source>
</evidence>
<dbReference type="GO" id="GO:0015344">
    <property type="term" value="F:siderophore uptake transmembrane transporter activity"/>
    <property type="evidence" value="ECO:0007669"/>
    <property type="project" value="TreeGrafter"/>
</dbReference>
<evidence type="ECO:0000256" key="3">
    <source>
        <dbReference type="ARBA" id="ARBA00022448"/>
    </source>
</evidence>
<protein>
    <submittedName>
        <fullName evidence="19">TonB-dependent siderophore receptor</fullName>
    </submittedName>
</protein>
<evidence type="ECO:0000256" key="6">
    <source>
        <dbReference type="ARBA" id="ARBA00022692"/>
    </source>
</evidence>
<feature type="signal peptide" evidence="16">
    <location>
        <begin position="1"/>
        <end position="26"/>
    </location>
</feature>
<keyword evidence="20" id="KW-1185">Reference proteome</keyword>
<proteinExistence type="inferred from homology"/>
<dbReference type="HOGENOM" id="CLU_008287_9_3_6"/>
<evidence type="ECO:0000256" key="14">
    <source>
        <dbReference type="PROSITE-ProRule" id="PRU01360"/>
    </source>
</evidence>
<dbReference type="CDD" id="cd01347">
    <property type="entry name" value="ligand_gated_channel"/>
    <property type="match status" value="1"/>
</dbReference>
<feature type="chain" id="PRO_5003615683" evidence="16">
    <location>
        <begin position="27"/>
        <end position="734"/>
    </location>
</feature>
<keyword evidence="9" id="KW-0406">Ion transport</keyword>
<dbReference type="PROSITE" id="PS52016">
    <property type="entry name" value="TONB_DEPENDENT_REC_3"/>
    <property type="match status" value="1"/>
</dbReference>
<evidence type="ECO:0000256" key="7">
    <source>
        <dbReference type="ARBA" id="ARBA00022729"/>
    </source>
</evidence>
<dbReference type="Gene3D" id="2.170.130.10">
    <property type="entry name" value="TonB-dependent receptor, plug domain"/>
    <property type="match status" value="1"/>
</dbReference>
<evidence type="ECO:0000313" key="20">
    <source>
        <dbReference type="Proteomes" id="UP000005234"/>
    </source>
</evidence>
<evidence type="ECO:0000259" key="18">
    <source>
        <dbReference type="Pfam" id="PF07715"/>
    </source>
</evidence>
<dbReference type="Pfam" id="PF00593">
    <property type="entry name" value="TonB_dep_Rec_b-barrel"/>
    <property type="match status" value="1"/>
</dbReference>
<feature type="domain" description="TonB-dependent receptor-like beta-barrel" evidence="17">
    <location>
        <begin position="275"/>
        <end position="703"/>
    </location>
</feature>
<dbReference type="eggNOG" id="COG4773">
    <property type="taxonomic scope" value="Bacteria"/>
</dbReference>
<evidence type="ECO:0000256" key="1">
    <source>
        <dbReference type="ARBA" id="ARBA00004571"/>
    </source>
</evidence>
<dbReference type="InterPro" id="IPR012910">
    <property type="entry name" value="Plug_dom"/>
</dbReference>
<keyword evidence="7 16" id="KW-0732">Signal</keyword>
<evidence type="ECO:0000256" key="9">
    <source>
        <dbReference type="ARBA" id="ARBA00023065"/>
    </source>
</evidence>
<keyword evidence="12 19" id="KW-0675">Receptor</keyword>
<dbReference type="FunFam" id="2.170.130.10:FF:000010">
    <property type="entry name" value="Ferripyoverdine receptor"/>
    <property type="match status" value="1"/>
</dbReference>
<evidence type="ECO:0000256" key="12">
    <source>
        <dbReference type="ARBA" id="ARBA00023170"/>
    </source>
</evidence>
<comment type="similarity">
    <text evidence="2 14 15">Belongs to the TonB-dependent receptor family.</text>
</comment>
<evidence type="ECO:0000256" key="2">
    <source>
        <dbReference type="ARBA" id="ARBA00009810"/>
    </source>
</evidence>
<dbReference type="Gene3D" id="2.40.170.20">
    <property type="entry name" value="TonB-dependent receptor, beta-barrel domain"/>
    <property type="match status" value="1"/>
</dbReference>